<name>A0A3S4XL18_HAEPA</name>
<dbReference type="EC" id="2.7.7.7" evidence="15"/>
<dbReference type="GO" id="GO:0003684">
    <property type="term" value="F:damaged DNA binding"/>
    <property type="evidence" value="ECO:0007669"/>
    <property type="project" value="InterPro"/>
</dbReference>
<dbReference type="NCBIfam" id="NF002677">
    <property type="entry name" value="PRK02406.1"/>
    <property type="match status" value="1"/>
</dbReference>
<evidence type="ECO:0000256" key="12">
    <source>
        <dbReference type="ARBA" id="ARBA00023125"/>
    </source>
</evidence>
<dbReference type="Pfam" id="PF00817">
    <property type="entry name" value="IMS"/>
    <property type="match status" value="1"/>
</dbReference>
<evidence type="ECO:0000256" key="2">
    <source>
        <dbReference type="ARBA" id="ARBA00010945"/>
    </source>
</evidence>
<keyword evidence="4 15" id="KW-0963">Cytoplasm</keyword>
<evidence type="ECO:0000256" key="6">
    <source>
        <dbReference type="ARBA" id="ARBA00022695"/>
    </source>
</evidence>
<evidence type="ECO:0000256" key="14">
    <source>
        <dbReference type="ARBA" id="ARBA00049244"/>
    </source>
</evidence>
<dbReference type="Gene3D" id="3.30.70.270">
    <property type="match status" value="1"/>
</dbReference>
<dbReference type="InterPro" id="IPR036775">
    <property type="entry name" value="DNA_pol_Y-fam_lit_finger_sf"/>
</dbReference>
<keyword evidence="5 15" id="KW-0808">Transferase</keyword>
<keyword evidence="12 15" id="KW-0238">DNA-binding</keyword>
<evidence type="ECO:0000313" key="18">
    <source>
        <dbReference type="Proteomes" id="UP000268879"/>
    </source>
</evidence>
<evidence type="ECO:0000256" key="10">
    <source>
        <dbReference type="ARBA" id="ARBA00022842"/>
    </source>
</evidence>
<reference evidence="17 18" key="1">
    <citation type="submission" date="2018-12" db="EMBL/GenBank/DDBJ databases">
        <authorList>
            <consortium name="Pathogen Informatics"/>
        </authorList>
    </citation>
    <scope>NUCLEOTIDE SEQUENCE [LARGE SCALE GENOMIC DNA]</scope>
    <source>
        <strain evidence="17 18">NCTC10665</strain>
    </source>
</reference>
<dbReference type="InterPro" id="IPR022880">
    <property type="entry name" value="DNApol_IV"/>
</dbReference>
<protein>
    <recommendedName>
        <fullName evidence="15">DNA polymerase IV</fullName>
        <shortName evidence="15">Pol IV</shortName>
        <ecNumber evidence="15">2.7.7.7</ecNumber>
    </recommendedName>
</protein>
<keyword evidence="9 15" id="KW-0227">DNA damage</keyword>
<evidence type="ECO:0000256" key="3">
    <source>
        <dbReference type="ARBA" id="ARBA00022457"/>
    </source>
</evidence>
<dbReference type="GO" id="GO:0009432">
    <property type="term" value="P:SOS response"/>
    <property type="evidence" value="ECO:0007669"/>
    <property type="project" value="UniProtKB-ARBA"/>
</dbReference>
<dbReference type="FunFam" id="3.40.1170.60:FF:000001">
    <property type="entry name" value="DNA polymerase IV"/>
    <property type="match status" value="1"/>
</dbReference>
<feature type="binding site" evidence="15">
    <location>
        <position position="135"/>
    </location>
    <ligand>
        <name>Mg(2+)</name>
        <dbReference type="ChEBI" id="CHEBI:18420"/>
    </ligand>
</feature>
<dbReference type="Proteomes" id="UP000268879">
    <property type="component" value="Chromosome"/>
</dbReference>
<comment type="cofactor">
    <cofactor evidence="15">
        <name>Mg(2+)</name>
        <dbReference type="ChEBI" id="CHEBI:18420"/>
    </cofactor>
    <text evidence="15">Binds 2 magnesium ions per subunit.</text>
</comment>
<dbReference type="InterPro" id="IPR043128">
    <property type="entry name" value="Rev_trsase/Diguanyl_cyclase"/>
</dbReference>
<evidence type="ECO:0000256" key="13">
    <source>
        <dbReference type="ARBA" id="ARBA00023204"/>
    </source>
</evidence>
<sequence length="384" mass="43701">MWAFNNCILEQLFSFRYTKNTPNFDRTSTMNSTRKIIHIDMDCFYASVEIRENPTLQGKPVAVGGSSRQRGVLTTCNYEARKFGLHSAMPTAQAIKKCPSLILVPVNMPLYKQVSAQIHQIFQRYTSIIEPLSLDEAYLDVTDCTQCSGSATWIAQEIRQAIFDELKLTASAGVAPLKFLAKIASDMNKPNGQFVIKPHEVEQFVKTLPLKKIPGVGKVTSERLLKMGLETCEDVQKLDQSILLNIFGKMGKRIWDFSHGIDDREIQAHRERKSIGVERTLSENVRHLEQGIALLDNLYTELIRRIERSAPNIPLTAFRKIGVKLKFEDFQVTTLEKTGLTLSLKSFQQLLEQIWQRSHGKSIRLVGLHVNLPEESHLEQMSLW</sequence>
<dbReference type="FunFam" id="1.10.150.20:FF:000019">
    <property type="entry name" value="DNA polymerase IV"/>
    <property type="match status" value="1"/>
</dbReference>
<dbReference type="CDD" id="cd03586">
    <property type="entry name" value="PolY_Pol_IV_kappa"/>
    <property type="match status" value="1"/>
</dbReference>
<comment type="subunit">
    <text evidence="15">Monomer.</text>
</comment>
<feature type="binding site" evidence="15">
    <location>
        <position position="40"/>
    </location>
    <ligand>
        <name>Mg(2+)</name>
        <dbReference type="ChEBI" id="CHEBI:18420"/>
    </ligand>
</feature>
<dbReference type="HAMAP" id="MF_01113">
    <property type="entry name" value="DNApol_IV"/>
    <property type="match status" value="1"/>
</dbReference>
<dbReference type="AlphaFoldDB" id="A0A3S4XL18"/>
<dbReference type="InterPro" id="IPR017961">
    <property type="entry name" value="DNA_pol_Y-fam_little_finger"/>
</dbReference>
<dbReference type="InterPro" id="IPR001126">
    <property type="entry name" value="UmuC"/>
</dbReference>
<evidence type="ECO:0000256" key="8">
    <source>
        <dbReference type="ARBA" id="ARBA00022723"/>
    </source>
</evidence>
<evidence type="ECO:0000256" key="7">
    <source>
        <dbReference type="ARBA" id="ARBA00022705"/>
    </source>
</evidence>
<dbReference type="GO" id="GO:0003887">
    <property type="term" value="F:DNA-directed DNA polymerase activity"/>
    <property type="evidence" value="ECO:0007669"/>
    <property type="project" value="UniProtKB-UniRule"/>
</dbReference>
<gene>
    <name evidence="15 17" type="primary">dinB</name>
    <name evidence="17" type="ORF">NCTC10665_01825</name>
</gene>
<dbReference type="InterPro" id="IPR043502">
    <property type="entry name" value="DNA/RNA_pol_sf"/>
</dbReference>
<dbReference type="GO" id="GO:0006261">
    <property type="term" value="P:DNA-templated DNA replication"/>
    <property type="evidence" value="ECO:0007669"/>
    <property type="project" value="UniProtKB-UniRule"/>
</dbReference>
<dbReference type="GO" id="GO:0006281">
    <property type="term" value="P:DNA repair"/>
    <property type="evidence" value="ECO:0007669"/>
    <property type="project" value="UniProtKB-UniRule"/>
</dbReference>
<dbReference type="SUPFAM" id="SSF100879">
    <property type="entry name" value="Lesion bypass DNA polymerase (Y-family), little finger domain"/>
    <property type="match status" value="1"/>
</dbReference>
<keyword evidence="11 15" id="KW-0239">DNA-directed DNA polymerase</keyword>
<evidence type="ECO:0000256" key="11">
    <source>
        <dbReference type="ARBA" id="ARBA00022932"/>
    </source>
</evidence>
<evidence type="ECO:0000313" key="17">
    <source>
        <dbReference type="EMBL" id="VEI33093.1"/>
    </source>
</evidence>
<dbReference type="EMBL" id="LR134481">
    <property type="protein sequence ID" value="VEI33093.1"/>
    <property type="molecule type" value="Genomic_DNA"/>
</dbReference>
<proteinExistence type="inferred from homology"/>
<dbReference type="GO" id="GO:0005829">
    <property type="term" value="C:cytosol"/>
    <property type="evidence" value="ECO:0007669"/>
    <property type="project" value="TreeGrafter"/>
</dbReference>
<dbReference type="PROSITE" id="PS50173">
    <property type="entry name" value="UMUC"/>
    <property type="match status" value="1"/>
</dbReference>
<comment type="subcellular location">
    <subcellularLocation>
        <location evidence="1 15">Cytoplasm</location>
    </subcellularLocation>
</comment>
<evidence type="ECO:0000259" key="16">
    <source>
        <dbReference type="PROSITE" id="PS50173"/>
    </source>
</evidence>
<dbReference type="GO" id="GO:0000287">
    <property type="term" value="F:magnesium ion binding"/>
    <property type="evidence" value="ECO:0007669"/>
    <property type="project" value="UniProtKB-UniRule"/>
</dbReference>
<dbReference type="Gene3D" id="1.10.150.20">
    <property type="entry name" value="5' to 3' exonuclease, C-terminal subdomain"/>
    <property type="match status" value="1"/>
</dbReference>
<keyword evidence="7 15" id="KW-0235">DNA replication</keyword>
<keyword evidence="3 15" id="KW-0515">Mutator protein</keyword>
<dbReference type="Pfam" id="PF21999">
    <property type="entry name" value="IMS_HHH_1"/>
    <property type="match status" value="1"/>
</dbReference>
<evidence type="ECO:0000256" key="9">
    <source>
        <dbReference type="ARBA" id="ARBA00022763"/>
    </source>
</evidence>
<dbReference type="Pfam" id="PF11799">
    <property type="entry name" value="IMS_C"/>
    <property type="match status" value="1"/>
</dbReference>
<dbReference type="Gene3D" id="3.40.1170.60">
    <property type="match status" value="1"/>
</dbReference>
<evidence type="ECO:0000256" key="5">
    <source>
        <dbReference type="ARBA" id="ARBA00022679"/>
    </source>
</evidence>
<evidence type="ECO:0000256" key="4">
    <source>
        <dbReference type="ARBA" id="ARBA00022490"/>
    </source>
</evidence>
<comment type="similarity">
    <text evidence="2 15">Belongs to the DNA polymerase type-Y family.</text>
</comment>
<feature type="domain" description="UmuC" evidence="16">
    <location>
        <begin position="36"/>
        <end position="217"/>
    </location>
</feature>
<dbReference type="FunFam" id="3.30.70.270:FF:000002">
    <property type="entry name" value="DNA polymerase IV"/>
    <property type="match status" value="1"/>
</dbReference>
<feature type="site" description="Substrate discrimination" evidence="15">
    <location>
        <position position="45"/>
    </location>
</feature>
<keyword evidence="8 15" id="KW-0479">Metal-binding</keyword>
<evidence type="ECO:0000256" key="1">
    <source>
        <dbReference type="ARBA" id="ARBA00004496"/>
    </source>
</evidence>
<dbReference type="InterPro" id="IPR053848">
    <property type="entry name" value="IMS_HHH_1"/>
</dbReference>
<dbReference type="GO" id="GO:0042276">
    <property type="term" value="P:error-prone translesion synthesis"/>
    <property type="evidence" value="ECO:0007669"/>
    <property type="project" value="TreeGrafter"/>
</dbReference>
<keyword evidence="6 15" id="KW-0548">Nucleotidyltransferase</keyword>
<dbReference type="InterPro" id="IPR050116">
    <property type="entry name" value="DNA_polymerase-Y"/>
</dbReference>
<organism evidence="17 18">
    <name type="scientific">Haemophilus parainfluenzae</name>
    <dbReference type="NCBI Taxonomy" id="729"/>
    <lineage>
        <taxon>Bacteria</taxon>
        <taxon>Pseudomonadati</taxon>
        <taxon>Pseudomonadota</taxon>
        <taxon>Gammaproteobacteria</taxon>
        <taxon>Pasteurellales</taxon>
        <taxon>Pasteurellaceae</taxon>
        <taxon>Haemophilus</taxon>
    </lineage>
</organism>
<accession>A0A3S4XL18</accession>
<dbReference type="PANTHER" id="PTHR11076:SF33">
    <property type="entry name" value="DNA POLYMERASE KAPPA"/>
    <property type="match status" value="1"/>
</dbReference>
<keyword evidence="10 15" id="KW-0460">Magnesium</keyword>
<dbReference type="SUPFAM" id="SSF56672">
    <property type="entry name" value="DNA/RNA polymerases"/>
    <property type="match status" value="1"/>
</dbReference>
<dbReference type="PANTHER" id="PTHR11076">
    <property type="entry name" value="DNA REPAIR POLYMERASE UMUC / TRANSFERASE FAMILY MEMBER"/>
    <property type="match status" value="1"/>
</dbReference>
<comment type="catalytic activity">
    <reaction evidence="14 15">
        <text>DNA(n) + a 2'-deoxyribonucleoside 5'-triphosphate = DNA(n+1) + diphosphate</text>
        <dbReference type="Rhea" id="RHEA:22508"/>
        <dbReference type="Rhea" id="RHEA-COMP:17339"/>
        <dbReference type="Rhea" id="RHEA-COMP:17340"/>
        <dbReference type="ChEBI" id="CHEBI:33019"/>
        <dbReference type="ChEBI" id="CHEBI:61560"/>
        <dbReference type="ChEBI" id="CHEBI:173112"/>
        <dbReference type="EC" id="2.7.7.7"/>
    </reaction>
</comment>
<evidence type="ECO:0000256" key="15">
    <source>
        <dbReference type="HAMAP-Rule" id="MF_01113"/>
    </source>
</evidence>
<comment type="function">
    <text evidence="15">Poorly processive, error-prone DNA polymerase involved in untargeted mutagenesis. Copies undamaged DNA at stalled replication forks, which arise in vivo from mismatched or misaligned primer ends. These misaligned primers can be extended by PolIV. Exhibits no 3'-5' exonuclease (proofreading) activity. May be involved in translesional synthesis, in conjunction with the beta clamp from PolIII.</text>
</comment>
<keyword evidence="13 15" id="KW-0234">DNA repair</keyword>
<dbReference type="Gene3D" id="3.30.1490.100">
    <property type="entry name" value="DNA polymerase, Y-family, little finger domain"/>
    <property type="match status" value="1"/>
</dbReference>
<feature type="active site" evidence="15">
    <location>
        <position position="136"/>
    </location>
</feature>